<evidence type="ECO:0000313" key="2">
    <source>
        <dbReference type="Proteomes" id="UP000265520"/>
    </source>
</evidence>
<evidence type="ECO:0000313" key="1">
    <source>
        <dbReference type="EMBL" id="MCI49744.1"/>
    </source>
</evidence>
<dbReference type="Proteomes" id="UP000265520">
    <property type="component" value="Unassembled WGS sequence"/>
</dbReference>
<proteinExistence type="predicted"/>
<sequence length="19" mass="2124">MRGTATFVTEMNGVQRGLR</sequence>
<name>A0A392SNH7_9FABA</name>
<reference evidence="1 2" key="1">
    <citation type="journal article" date="2018" name="Front. Plant Sci.">
        <title>Red Clover (Trifolium pratense) and Zigzag Clover (T. medium) - A Picture of Genomic Similarities and Differences.</title>
        <authorList>
            <person name="Dluhosova J."/>
            <person name="Istvanek J."/>
            <person name="Nedelnik J."/>
            <person name="Repkova J."/>
        </authorList>
    </citation>
    <scope>NUCLEOTIDE SEQUENCE [LARGE SCALE GENOMIC DNA]</scope>
    <source>
        <strain evidence="2">cv. 10/8</strain>
        <tissue evidence="1">Leaf</tissue>
    </source>
</reference>
<keyword evidence="2" id="KW-1185">Reference proteome</keyword>
<dbReference type="AlphaFoldDB" id="A0A392SNH7"/>
<protein>
    <submittedName>
        <fullName evidence="1">Uncharacterized protein</fullName>
    </submittedName>
</protein>
<accession>A0A392SNH7</accession>
<comment type="caution">
    <text evidence="1">The sequence shown here is derived from an EMBL/GenBank/DDBJ whole genome shotgun (WGS) entry which is preliminary data.</text>
</comment>
<dbReference type="EMBL" id="LXQA010406073">
    <property type="protein sequence ID" value="MCI49744.1"/>
    <property type="molecule type" value="Genomic_DNA"/>
</dbReference>
<organism evidence="1 2">
    <name type="scientific">Trifolium medium</name>
    <dbReference type="NCBI Taxonomy" id="97028"/>
    <lineage>
        <taxon>Eukaryota</taxon>
        <taxon>Viridiplantae</taxon>
        <taxon>Streptophyta</taxon>
        <taxon>Embryophyta</taxon>
        <taxon>Tracheophyta</taxon>
        <taxon>Spermatophyta</taxon>
        <taxon>Magnoliopsida</taxon>
        <taxon>eudicotyledons</taxon>
        <taxon>Gunneridae</taxon>
        <taxon>Pentapetalae</taxon>
        <taxon>rosids</taxon>
        <taxon>fabids</taxon>
        <taxon>Fabales</taxon>
        <taxon>Fabaceae</taxon>
        <taxon>Papilionoideae</taxon>
        <taxon>50 kb inversion clade</taxon>
        <taxon>NPAAA clade</taxon>
        <taxon>Hologalegina</taxon>
        <taxon>IRL clade</taxon>
        <taxon>Trifolieae</taxon>
        <taxon>Trifolium</taxon>
    </lineage>
</organism>
<feature type="non-terminal residue" evidence="1">
    <location>
        <position position="19"/>
    </location>
</feature>